<feature type="transmembrane region" description="Helical" evidence="1">
    <location>
        <begin position="28"/>
        <end position="51"/>
    </location>
</feature>
<evidence type="ECO:0000256" key="1">
    <source>
        <dbReference type="SAM" id="Phobius"/>
    </source>
</evidence>
<feature type="transmembrane region" description="Helical" evidence="1">
    <location>
        <begin position="109"/>
        <end position="129"/>
    </location>
</feature>
<organism evidence="2 3">
    <name type="scientific">Bogoriella caseilytica</name>
    <dbReference type="NCBI Taxonomy" id="56055"/>
    <lineage>
        <taxon>Bacteria</taxon>
        <taxon>Bacillati</taxon>
        <taxon>Actinomycetota</taxon>
        <taxon>Actinomycetes</taxon>
        <taxon>Micrococcales</taxon>
        <taxon>Bogoriellaceae</taxon>
        <taxon>Bogoriella</taxon>
    </lineage>
</organism>
<keyword evidence="1" id="KW-1133">Transmembrane helix</keyword>
<dbReference type="EMBL" id="RKHK01000001">
    <property type="protein sequence ID" value="ROR73962.1"/>
    <property type="molecule type" value="Genomic_DNA"/>
</dbReference>
<accession>A0A3N2BFE4</accession>
<proteinExistence type="predicted"/>
<dbReference type="InterPro" id="IPR025327">
    <property type="entry name" value="DUF4233"/>
</dbReference>
<keyword evidence="1" id="KW-0472">Membrane</keyword>
<protein>
    <submittedName>
        <fullName evidence="2">Uncharacterized protein DUF4233</fullName>
    </submittedName>
</protein>
<sequence>MSDDSARQATDETTELGELKEPSSAQRLFLNATLWSEVFVVLFATLVAHGLEVADLTWVWAVGAALMFVAIVAARLLRVGAGRSAGLPGIILGSVVQALLIGSGVFVPAMFAIGVIFAVLWVVSLRLGARIDVERWERYETALAAQPEHEGPGEASTDQT</sequence>
<dbReference type="AlphaFoldDB" id="A0A3N2BFE4"/>
<feature type="transmembrane region" description="Helical" evidence="1">
    <location>
        <begin position="57"/>
        <end position="77"/>
    </location>
</feature>
<keyword evidence="1" id="KW-0812">Transmembrane</keyword>
<evidence type="ECO:0000313" key="2">
    <source>
        <dbReference type="EMBL" id="ROR73962.1"/>
    </source>
</evidence>
<reference evidence="2 3" key="1">
    <citation type="submission" date="2018-11" db="EMBL/GenBank/DDBJ databases">
        <title>Sequencing the genomes of 1000 actinobacteria strains.</title>
        <authorList>
            <person name="Klenk H.-P."/>
        </authorList>
    </citation>
    <scope>NUCLEOTIDE SEQUENCE [LARGE SCALE GENOMIC DNA]</scope>
    <source>
        <strain evidence="2 3">DSM 11294</strain>
    </source>
</reference>
<keyword evidence="3" id="KW-1185">Reference proteome</keyword>
<feature type="transmembrane region" description="Helical" evidence="1">
    <location>
        <begin position="84"/>
        <end position="103"/>
    </location>
</feature>
<dbReference type="Pfam" id="PF14017">
    <property type="entry name" value="DUF4233"/>
    <property type="match status" value="1"/>
</dbReference>
<comment type="caution">
    <text evidence="2">The sequence shown here is derived from an EMBL/GenBank/DDBJ whole genome shotgun (WGS) entry which is preliminary data.</text>
</comment>
<dbReference type="RefSeq" id="WP_170163292.1">
    <property type="nucleotide sequence ID" value="NZ_RKHK01000001.1"/>
</dbReference>
<name>A0A3N2BFE4_9MICO</name>
<evidence type="ECO:0000313" key="3">
    <source>
        <dbReference type="Proteomes" id="UP000280668"/>
    </source>
</evidence>
<gene>
    <name evidence="2" type="ORF">EDD31_2357</name>
</gene>
<dbReference type="Proteomes" id="UP000280668">
    <property type="component" value="Unassembled WGS sequence"/>
</dbReference>